<comment type="caution">
    <text evidence="2">The sequence shown here is derived from an EMBL/GenBank/DDBJ whole genome shotgun (WGS) entry which is preliminary data.</text>
</comment>
<dbReference type="EMBL" id="JACASF010000024">
    <property type="protein sequence ID" value="KAF6399278.1"/>
    <property type="molecule type" value="Genomic_DNA"/>
</dbReference>
<feature type="region of interest" description="Disordered" evidence="1">
    <location>
        <begin position="1"/>
        <end position="139"/>
    </location>
</feature>
<accession>A0A7J8BKL9</accession>
<evidence type="ECO:0000313" key="3">
    <source>
        <dbReference type="Proteomes" id="UP000550707"/>
    </source>
</evidence>
<evidence type="ECO:0000256" key="1">
    <source>
        <dbReference type="SAM" id="MobiDB-lite"/>
    </source>
</evidence>
<proteinExistence type="predicted"/>
<sequence>MRPVTASTQHRDQDTWVTQRWRAENPEPPRSTSPLALPHLLKQPSTGSSAGAKSLSWGVFGRHPEADTSPSRQQRWGGPGLRVPDTAPRWPASSRPEAGRFTVPFTDPGTGSSVKSHSCLRSQRYSVTRTSNDGAQRSV</sequence>
<dbReference type="AlphaFoldDB" id="A0A7J8BKL9"/>
<feature type="compositionally biased region" description="Polar residues" evidence="1">
    <location>
        <begin position="109"/>
        <end position="139"/>
    </location>
</feature>
<gene>
    <name evidence="2" type="ORF">HJG59_010160</name>
</gene>
<reference evidence="2 3" key="1">
    <citation type="journal article" date="2020" name="Nature">
        <title>Six reference-quality genomes reveal evolution of bat adaptations.</title>
        <authorList>
            <person name="Jebb D."/>
            <person name="Huang Z."/>
            <person name="Pippel M."/>
            <person name="Hughes G.M."/>
            <person name="Lavrichenko K."/>
            <person name="Devanna P."/>
            <person name="Winkler S."/>
            <person name="Jermiin L.S."/>
            <person name="Skirmuntt E.C."/>
            <person name="Katzourakis A."/>
            <person name="Burkitt-Gray L."/>
            <person name="Ray D.A."/>
            <person name="Sullivan K.A.M."/>
            <person name="Roscito J.G."/>
            <person name="Kirilenko B.M."/>
            <person name="Davalos L.M."/>
            <person name="Corthals A.P."/>
            <person name="Power M.L."/>
            <person name="Jones G."/>
            <person name="Ransome R.D."/>
            <person name="Dechmann D.K.N."/>
            <person name="Locatelli A.G."/>
            <person name="Puechmaille S.J."/>
            <person name="Fedrigo O."/>
            <person name="Jarvis E.D."/>
            <person name="Hiller M."/>
            <person name="Vernes S.C."/>
            <person name="Myers E.W."/>
            <person name="Teeling E.C."/>
        </authorList>
    </citation>
    <scope>NUCLEOTIDE SEQUENCE [LARGE SCALE GENOMIC DNA]</scope>
    <source>
        <strain evidence="2">MMolMol1</strain>
        <tissue evidence="2">Muscle</tissue>
    </source>
</reference>
<evidence type="ECO:0000313" key="2">
    <source>
        <dbReference type="EMBL" id="KAF6399278.1"/>
    </source>
</evidence>
<name>A0A7J8BKL9_MOLMO</name>
<keyword evidence="3" id="KW-1185">Reference proteome</keyword>
<dbReference type="Proteomes" id="UP000550707">
    <property type="component" value="Unassembled WGS sequence"/>
</dbReference>
<organism evidence="2 3">
    <name type="scientific">Molossus molossus</name>
    <name type="common">Pallas' mastiff bat</name>
    <name type="synonym">Vespertilio molossus</name>
    <dbReference type="NCBI Taxonomy" id="27622"/>
    <lineage>
        <taxon>Eukaryota</taxon>
        <taxon>Metazoa</taxon>
        <taxon>Chordata</taxon>
        <taxon>Craniata</taxon>
        <taxon>Vertebrata</taxon>
        <taxon>Euteleostomi</taxon>
        <taxon>Mammalia</taxon>
        <taxon>Eutheria</taxon>
        <taxon>Laurasiatheria</taxon>
        <taxon>Chiroptera</taxon>
        <taxon>Yangochiroptera</taxon>
        <taxon>Molossidae</taxon>
        <taxon>Molossus</taxon>
    </lineage>
</organism>
<dbReference type="InParanoid" id="A0A7J8BKL9"/>
<protein>
    <submittedName>
        <fullName evidence="2">Uncharacterized protein</fullName>
    </submittedName>
</protein>